<organism evidence="2 3">
    <name type="scientific">Saprospira grandis (strain Lewin)</name>
    <dbReference type="NCBI Taxonomy" id="984262"/>
    <lineage>
        <taxon>Bacteria</taxon>
        <taxon>Pseudomonadati</taxon>
        <taxon>Bacteroidota</taxon>
        <taxon>Saprospiria</taxon>
        <taxon>Saprospirales</taxon>
        <taxon>Saprospiraceae</taxon>
        <taxon>Saprospira</taxon>
    </lineage>
</organism>
<proteinExistence type="predicted"/>
<keyword evidence="1" id="KW-1133">Transmembrane helix</keyword>
<dbReference type="HOGENOM" id="CLU_2221380_0_0_10"/>
<dbReference type="STRING" id="984262.SGRA_3767"/>
<feature type="transmembrane region" description="Helical" evidence="1">
    <location>
        <begin position="84"/>
        <end position="102"/>
    </location>
</feature>
<sequence>MLFVIINIGFLLIYIVNIIDLIQGKYTPDGIRFSFYTLLLEVPMVLIFILAIVYKLRFRFLLLVLIAGFTHLLSIGIVGRLIPVYGFSVALMQIVIAIILFLKKGS</sequence>
<dbReference type="Proteomes" id="UP000007519">
    <property type="component" value="Chromosome"/>
</dbReference>
<evidence type="ECO:0000313" key="2">
    <source>
        <dbReference type="EMBL" id="AFC26483.1"/>
    </source>
</evidence>
<dbReference type="AlphaFoldDB" id="H6L8B9"/>
<feature type="transmembrane region" description="Helical" evidence="1">
    <location>
        <begin position="60"/>
        <end position="78"/>
    </location>
</feature>
<keyword evidence="1" id="KW-0472">Membrane</keyword>
<feature type="transmembrane region" description="Helical" evidence="1">
    <location>
        <begin position="34"/>
        <end position="53"/>
    </location>
</feature>
<reference evidence="2 3" key="1">
    <citation type="journal article" date="2012" name="Stand. Genomic Sci.">
        <title>Complete genome sequencing and analysis of Saprospira grandis str. Lewin, a predatory marine bacterium.</title>
        <authorList>
            <person name="Saw J.H."/>
            <person name="Yuryev A."/>
            <person name="Kanbe M."/>
            <person name="Hou S."/>
            <person name="Young A.G."/>
            <person name="Aizawa S."/>
            <person name="Alam M."/>
        </authorList>
    </citation>
    <scope>NUCLEOTIDE SEQUENCE [LARGE SCALE GENOMIC DNA]</scope>
    <source>
        <strain evidence="2 3">Lewin</strain>
    </source>
</reference>
<accession>H6L8B9</accession>
<protein>
    <submittedName>
        <fullName evidence="2">Uncharacterized protein</fullName>
    </submittedName>
</protein>
<dbReference type="EMBL" id="CP002831">
    <property type="protein sequence ID" value="AFC26483.1"/>
    <property type="molecule type" value="Genomic_DNA"/>
</dbReference>
<dbReference type="KEGG" id="sgn:SGRA_3767"/>
<keyword evidence="1" id="KW-0812">Transmembrane</keyword>
<name>H6L8B9_SAPGL</name>
<evidence type="ECO:0000256" key="1">
    <source>
        <dbReference type="SAM" id="Phobius"/>
    </source>
</evidence>
<evidence type="ECO:0000313" key="3">
    <source>
        <dbReference type="Proteomes" id="UP000007519"/>
    </source>
</evidence>
<gene>
    <name evidence="2" type="ordered locus">SGRA_3767</name>
</gene>
<keyword evidence="3" id="KW-1185">Reference proteome</keyword>